<proteinExistence type="predicted"/>
<dbReference type="Proteomes" id="UP001596058">
    <property type="component" value="Unassembled WGS sequence"/>
</dbReference>
<evidence type="ECO:0000256" key="1">
    <source>
        <dbReference type="ARBA" id="ARBA00022801"/>
    </source>
</evidence>
<dbReference type="EMBL" id="JBHSPA010000045">
    <property type="protein sequence ID" value="MFC5829502.1"/>
    <property type="molecule type" value="Genomic_DNA"/>
</dbReference>
<reference evidence="4" key="1">
    <citation type="journal article" date="2019" name="Int. J. Syst. Evol. Microbiol.">
        <title>The Global Catalogue of Microorganisms (GCM) 10K type strain sequencing project: providing services to taxonomists for standard genome sequencing and annotation.</title>
        <authorList>
            <consortium name="The Broad Institute Genomics Platform"/>
            <consortium name="The Broad Institute Genome Sequencing Center for Infectious Disease"/>
            <person name="Wu L."/>
            <person name="Ma J."/>
        </authorList>
    </citation>
    <scope>NUCLEOTIDE SEQUENCE [LARGE SCALE GENOMIC DNA]</scope>
    <source>
        <strain evidence="4">CCUG 53903</strain>
    </source>
</reference>
<dbReference type="RefSeq" id="WP_379518983.1">
    <property type="nucleotide sequence ID" value="NZ_JBHSPA010000045.1"/>
</dbReference>
<dbReference type="InterPro" id="IPR012338">
    <property type="entry name" value="Beta-lactam/transpept-like"/>
</dbReference>
<dbReference type="Gene3D" id="3.40.710.10">
    <property type="entry name" value="DD-peptidase/beta-lactamase superfamily"/>
    <property type="match status" value="1"/>
</dbReference>
<dbReference type="InterPro" id="IPR050789">
    <property type="entry name" value="Diverse_Enzym_Activities"/>
</dbReference>
<keyword evidence="1 3" id="KW-0378">Hydrolase</keyword>
<gene>
    <name evidence="3" type="ORF">ACFPZ3_37050</name>
</gene>
<sequence>MSKGLEQRISQLLHQGVREQVFPGAVWAIGRRGEITLRGTVGVLDPERPAEPMSLASIFDMASLTKIMSVWAAAGVLWEQGRMAG</sequence>
<evidence type="ECO:0000259" key="2">
    <source>
        <dbReference type="Pfam" id="PF00144"/>
    </source>
</evidence>
<dbReference type="InterPro" id="IPR001466">
    <property type="entry name" value="Beta-lactam-related"/>
</dbReference>
<organism evidence="3 4">
    <name type="scientific">Nonomuraea insulae</name>
    <dbReference type="NCBI Taxonomy" id="1616787"/>
    <lineage>
        <taxon>Bacteria</taxon>
        <taxon>Bacillati</taxon>
        <taxon>Actinomycetota</taxon>
        <taxon>Actinomycetes</taxon>
        <taxon>Streptosporangiales</taxon>
        <taxon>Streptosporangiaceae</taxon>
        <taxon>Nonomuraea</taxon>
    </lineage>
</organism>
<dbReference type="PANTHER" id="PTHR43283:SF11">
    <property type="entry name" value="BETA-LACTAMASE-RELATED DOMAIN-CONTAINING PROTEIN"/>
    <property type="match status" value="1"/>
</dbReference>
<dbReference type="SUPFAM" id="SSF56601">
    <property type="entry name" value="beta-lactamase/transpeptidase-like"/>
    <property type="match status" value="1"/>
</dbReference>
<keyword evidence="4" id="KW-1185">Reference proteome</keyword>
<name>A0ABW1CUX1_9ACTN</name>
<comment type="caution">
    <text evidence="3">The sequence shown here is derived from an EMBL/GenBank/DDBJ whole genome shotgun (WGS) entry which is preliminary data.</text>
</comment>
<protein>
    <submittedName>
        <fullName evidence="3">Serine hydrolase</fullName>
    </submittedName>
</protein>
<feature type="domain" description="Beta-lactamase-related" evidence="2">
    <location>
        <begin position="10"/>
        <end position="83"/>
    </location>
</feature>
<dbReference type="PANTHER" id="PTHR43283">
    <property type="entry name" value="BETA-LACTAMASE-RELATED"/>
    <property type="match status" value="1"/>
</dbReference>
<evidence type="ECO:0000313" key="4">
    <source>
        <dbReference type="Proteomes" id="UP001596058"/>
    </source>
</evidence>
<dbReference type="Pfam" id="PF00144">
    <property type="entry name" value="Beta-lactamase"/>
    <property type="match status" value="1"/>
</dbReference>
<evidence type="ECO:0000313" key="3">
    <source>
        <dbReference type="EMBL" id="MFC5829502.1"/>
    </source>
</evidence>
<dbReference type="GO" id="GO:0016787">
    <property type="term" value="F:hydrolase activity"/>
    <property type="evidence" value="ECO:0007669"/>
    <property type="project" value="UniProtKB-KW"/>
</dbReference>
<accession>A0ABW1CUX1</accession>